<feature type="transmembrane region" description="Helical" evidence="1">
    <location>
        <begin position="216"/>
        <end position="235"/>
    </location>
</feature>
<organism evidence="2 3">
    <name type="scientific">Blastococcus saxobsidens</name>
    <dbReference type="NCBI Taxonomy" id="138336"/>
    <lineage>
        <taxon>Bacteria</taxon>
        <taxon>Bacillati</taxon>
        <taxon>Actinomycetota</taxon>
        <taxon>Actinomycetes</taxon>
        <taxon>Geodermatophilales</taxon>
        <taxon>Geodermatophilaceae</taxon>
        <taxon>Blastococcus</taxon>
    </lineage>
</organism>
<feature type="transmembrane region" description="Helical" evidence="1">
    <location>
        <begin position="374"/>
        <end position="392"/>
    </location>
</feature>
<dbReference type="PANTHER" id="PTHR38454">
    <property type="entry name" value="INTEGRAL MEMBRANE PROTEIN-RELATED"/>
    <property type="match status" value="1"/>
</dbReference>
<sequence>MPEWLVTLGIGAAAWVIGAIPYVQQRLFYYVGDQYEQFAPLWHVFGQRLRNGDWVTMDPAGWMGGNYAAEALTGIWNPVNLANFVLVSYFDDLAQAAAVVMVEFLGLLAMGTFLVAREHGARRWPAAVVALAVPFSGFTLWYEAAGWPAGLMAFTWVTWFWWAARRHARGRLNPFVPFLAGALVMTTGNPYGALGMVVVLTALGAELLLRRRYTRLFHLVVMGACAGLVALPVYLPLLGAGEVSLRQDLAVLANDTFLVPDLGDLAAASSPTYLPSITNWGGALLETQPSTYLAWFVLPLLPWLRWSRLRRRARSLAGLLGIAGFYLLATLGPSNLWLFRWPVRLVEYLYLAVAVLFAVVLSAGLATDVPRRRAVASGAIVLGGGYLAWAVHPSDLDRVHATGLLLVATATALAVVVGRRRGLPALGAVLVAGTIAVVAFQTAALPYRPGGFGLRAASDLTALAGGTTAYEGTALQLARHDVITTEQMRDGEITFGNLVRATGTATVASYSGIGFQEFSDALCMDYRGATCPEAFGRLWQPAGPGYPVPLVDALRVSTLVLQRDLLGDEVVDGQPPPGWRVVERSPVRAVWVRDEPYADEGRVSWTSPAIEVLADSAEEADEVVRYRAEDAGRVLFARLAWPGYSVTVDGDEVPAIDGPAGLLAVSVPAGEHTLALEYTPPGLRVGAAAAAGAGLVVVLQSGLWWWQRRRTRRRQAGR</sequence>
<feature type="transmembrane region" description="Helical" evidence="1">
    <location>
        <begin position="123"/>
        <end position="141"/>
    </location>
</feature>
<feature type="transmembrane region" description="Helical" evidence="1">
    <location>
        <begin position="398"/>
        <end position="418"/>
    </location>
</feature>
<dbReference type="PANTHER" id="PTHR38454:SF1">
    <property type="entry name" value="INTEGRAL MEMBRANE PROTEIN"/>
    <property type="match status" value="1"/>
</dbReference>
<proteinExistence type="predicted"/>
<accession>A0A6L9W1L5</accession>
<dbReference type="AlphaFoldDB" id="A0A6L9W1L5"/>
<feature type="transmembrane region" description="Helical" evidence="1">
    <location>
        <begin position="316"/>
        <end position="336"/>
    </location>
</feature>
<evidence type="ECO:0000256" key="1">
    <source>
        <dbReference type="SAM" id="Phobius"/>
    </source>
</evidence>
<evidence type="ECO:0000313" key="3">
    <source>
        <dbReference type="Proteomes" id="UP000479241"/>
    </source>
</evidence>
<feature type="transmembrane region" description="Helical" evidence="1">
    <location>
        <begin position="93"/>
        <end position="116"/>
    </location>
</feature>
<dbReference type="Proteomes" id="UP000479241">
    <property type="component" value="Unassembled WGS sequence"/>
</dbReference>
<dbReference type="InterPro" id="IPR018580">
    <property type="entry name" value="Uncharacterised_YfhO"/>
</dbReference>
<feature type="transmembrane region" description="Helical" evidence="1">
    <location>
        <begin position="348"/>
        <end position="367"/>
    </location>
</feature>
<evidence type="ECO:0008006" key="4">
    <source>
        <dbReference type="Google" id="ProtNLM"/>
    </source>
</evidence>
<name>A0A6L9W1L5_9ACTN</name>
<comment type="caution">
    <text evidence="2">The sequence shown here is derived from an EMBL/GenBank/DDBJ whole genome shotgun (WGS) entry which is preliminary data.</text>
</comment>
<feature type="transmembrane region" description="Helical" evidence="1">
    <location>
        <begin position="289"/>
        <end position="304"/>
    </location>
</feature>
<feature type="transmembrane region" description="Helical" evidence="1">
    <location>
        <begin position="685"/>
        <end position="706"/>
    </location>
</feature>
<keyword evidence="1" id="KW-0812">Transmembrane</keyword>
<protein>
    <recommendedName>
        <fullName evidence="4">YfhO family protein</fullName>
    </recommendedName>
</protein>
<gene>
    <name evidence="2" type="ORF">GCU60_06250</name>
</gene>
<feature type="transmembrane region" description="Helical" evidence="1">
    <location>
        <begin position="193"/>
        <end position="209"/>
    </location>
</feature>
<evidence type="ECO:0000313" key="2">
    <source>
        <dbReference type="EMBL" id="NEK85364.1"/>
    </source>
</evidence>
<reference evidence="2 3" key="1">
    <citation type="submission" date="2019-12" db="EMBL/GenBank/DDBJ databases">
        <title>the WGS of Blastococcus saxobsidens 67B17.</title>
        <authorList>
            <person name="Jiang Z."/>
        </authorList>
    </citation>
    <scope>NUCLEOTIDE SEQUENCE [LARGE SCALE GENOMIC DNA]</scope>
    <source>
        <strain evidence="2 3">67B17</strain>
    </source>
</reference>
<keyword evidence="1" id="KW-0472">Membrane</keyword>
<feature type="transmembrane region" description="Helical" evidence="1">
    <location>
        <begin position="425"/>
        <end position="447"/>
    </location>
</feature>
<dbReference type="EMBL" id="JAAGWG010000007">
    <property type="protein sequence ID" value="NEK85364.1"/>
    <property type="molecule type" value="Genomic_DNA"/>
</dbReference>
<keyword evidence="1" id="KW-1133">Transmembrane helix</keyword>